<dbReference type="WBParaSite" id="PSAMB.scaffold13147size2411.g35309.t1">
    <property type="protein sequence ID" value="PSAMB.scaffold13147size2411.g35309.t1"/>
    <property type="gene ID" value="PSAMB.scaffold13147size2411.g35309"/>
</dbReference>
<reference evidence="3" key="1">
    <citation type="submission" date="2022-11" db="UniProtKB">
        <authorList>
            <consortium name="WormBaseParasite"/>
        </authorList>
    </citation>
    <scope>IDENTIFICATION</scope>
</reference>
<dbReference type="AlphaFoldDB" id="A0A914UWF3"/>
<keyword evidence="2" id="KW-1185">Reference proteome</keyword>
<dbReference type="SUPFAM" id="SSF54001">
    <property type="entry name" value="Cysteine proteinases"/>
    <property type="match status" value="1"/>
</dbReference>
<evidence type="ECO:0000313" key="3">
    <source>
        <dbReference type="WBParaSite" id="PSAMB.scaffold13147size2411.g35309.t1"/>
    </source>
</evidence>
<feature type="region of interest" description="Disordered" evidence="1">
    <location>
        <begin position="136"/>
        <end position="166"/>
    </location>
</feature>
<evidence type="ECO:0000256" key="1">
    <source>
        <dbReference type="SAM" id="MobiDB-lite"/>
    </source>
</evidence>
<dbReference type="InterPro" id="IPR038765">
    <property type="entry name" value="Papain-like_cys_pep_sf"/>
</dbReference>
<dbReference type="Proteomes" id="UP000887566">
    <property type="component" value="Unplaced"/>
</dbReference>
<proteinExistence type="predicted"/>
<name>A0A914UWF3_9BILA</name>
<organism evidence="2 3">
    <name type="scientific">Plectus sambesii</name>
    <dbReference type="NCBI Taxonomy" id="2011161"/>
    <lineage>
        <taxon>Eukaryota</taxon>
        <taxon>Metazoa</taxon>
        <taxon>Ecdysozoa</taxon>
        <taxon>Nematoda</taxon>
        <taxon>Chromadorea</taxon>
        <taxon>Plectida</taxon>
        <taxon>Plectina</taxon>
        <taxon>Plectoidea</taxon>
        <taxon>Plectidae</taxon>
        <taxon>Plectus</taxon>
    </lineage>
</organism>
<dbReference type="Gene3D" id="3.90.70.80">
    <property type="match status" value="1"/>
</dbReference>
<sequence length="352" mass="39653">MKRTNDECVVILRGKRQIDRYISIEIAACRSEVWENIVIEQSKQKTVYDAAHAACPFKNGSKVLLHSSRQLTRMAEQLEENFTGPYIIHRLTKANTAYLTKMDGTVLKKTVSCARLKLFIDKPTSTAVTITINKSDESESEAYDSPPTKKICLSPPAKKTSLSPPTFQSTPIQIISDALNNDVITDRDMRFKPPTKGYMIINSSPFDVHRNVIVHPKFGTARMFSRTAAPKPKNIRKIIADGNCLFRAFSSCLTGSEEHHLTRTIAEYLDRGVRTPGIGREHRGTEIEILAFVDVCNCMVYVYNDHGSARKSKQYEGYGPRPRADRSAQDIADLTTFLLYNAYNHFEVVLSP</sequence>
<accession>A0A914UWF3</accession>
<protein>
    <submittedName>
        <fullName evidence="3">Ubiquitinyl hydrolase 1</fullName>
    </submittedName>
</protein>
<evidence type="ECO:0000313" key="2">
    <source>
        <dbReference type="Proteomes" id="UP000887566"/>
    </source>
</evidence>